<evidence type="ECO:0000256" key="2">
    <source>
        <dbReference type="ARBA" id="ARBA00022741"/>
    </source>
</evidence>
<dbReference type="GO" id="GO:0003724">
    <property type="term" value="F:RNA helicase activity"/>
    <property type="evidence" value="ECO:0007669"/>
    <property type="project" value="UniProtKB-EC"/>
</dbReference>
<evidence type="ECO:0000259" key="11">
    <source>
        <dbReference type="PROSITE" id="PS51194"/>
    </source>
</evidence>
<feature type="compositionally biased region" description="Basic and acidic residues" evidence="9">
    <location>
        <begin position="814"/>
        <end position="827"/>
    </location>
</feature>
<dbReference type="InterPro" id="IPR048333">
    <property type="entry name" value="HA2_WH"/>
</dbReference>
<dbReference type="Pfam" id="PF00270">
    <property type="entry name" value="DEAD"/>
    <property type="match status" value="1"/>
</dbReference>
<evidence type="ECO:0000256" key="3">
    <source>
        <dbReference type="ARBA" id="ARBA00022801"/>
    </source>
</evidence>
<dbReference type="Gene3D" id="1.25.40.20">
    <property type="entry name" value="Ankyrin repeat-containing domain"/>
    <property type="match status" value="1"/>
</dbReference>
<feature type="region of interest" description="Disordered" evidence="9">
    <location>
        <begin position="956"/>
        <end position="989"/>
    </location>
</feature>
<comment type="catalytic activity">
    <reaction evidence="7">
        <text>ATP + H2O = ADP + phosphate + H(+)</text>
        <dbReference type="Rhea" id="RHEA:13065"/>
        <dbReference type="ChEBI" id="CHEBI:15377"/>
        <dbReference type="ChEBI" id="CHEBI:15378"/>
        <dbReference type="ChEBI" id="CHEBI:30616"/>
        <dbReference type="ChEBI" id="CHEBI:43474"/>
        <dbReference type="ChEBI" id="CHEBI:456216"/>
        <dbReference type="EC" id="3.6.4.13"/>
    </reaction>
</comment>
<dbReference type="PANTHER" id="PTHR18934:SF213">
    <property type="entry name" value="3'-5' RNA HELICASE YTHDC2"/>
    <property type="match status" value="1"/>
</dbReference>
<keyword evidence="4" id="KW-0347">Helicase</keyword>
<evidence type="ECO:0000256" key="7">
    <source>
        <dbReference type="ARBA" id="ARBA00047984"/>
    </source>
</evidence>
<dbReference type="Proteomes" id="UP001153076">
    <property type="component" value="Unassembled WGS sequence"/>
</dbReference>
<dbReference type="GO" id="GO:0003723">
    <property type="term" value="F:RNA binding"/>
    <property type="evidence" value="ECO:0007669"/>
    <property type="project" value="UniProtKB-KW"/>
</dbReference>
<dbReference type="CDD" id="cd17917">
    <property type="entry name" value="DEXHc_RHA-like"/>
    <property type="match status" value="1"/>
</dbReference>
<dbReference type="InterPro" id="IPR011709">
    <property type="entry name" value="DEAD-box_helicase_OB_fold"/>
</dbReference>
<organism evidence="12 13">
    <name type="scientific">Carnegiea gigantea</name>
    <dbReference type="NCBI Taxonomy" id="171969"/>
    <lineage>
        <taxon>Eukaryota</taxon>
        <taxon>Viridiplantae</taxon>
        <taxon>Streptophyta</taxon>
        <taxon>Embryophyta</taxon>
        <taxon>Tracheophyta</taxon>
        <taxon>Spermatophyta</taxon>
        <taxon>Magnoliopsida</taxon>
        <taxon>eudicotyledons</taxon>
        <taxon>Gunneridae</taxon>
        <taxon>Pentapetalae</taxon>
        <taxon>Caryophyllales</taxon>
        <taxon>Cactineae</taxon>
        <taxon>Cactaceae</taxon>
        <taxon>Cactoideae</taxon>
        <taxon>Echinocereeae</taxon>
        <taxon>Carnegiea</taxon>
    </lineage>
</organism>
<dbReference type="OrthoDB" id="5600252at2759"/>
<dbReference type="Pfam" id="PF04408">
    <property type="entry name" value="WHD_HA2"/>
    <property type="match status" value="1"/>
</dbReference>
<dbReference type="InterPro" id="IPR001650">
    <property type="entry name" value="Helicase_C-like"/>
</dbReference>
<dbReference type="EC" id="3.6.4.13" evidence="1"/>
<feature type="domain" description="Helicase ATP-binding" evidence="10">
    <location>
        <begin position="7"/>
        <end position="185"/>
    </location>
</feature>
<dbReference type="FunFam" id="3.40.50.300:FF:000860">
    <property type="entry name" value="DExH-box ATP-dependent RNA helicase DExH6"/>
    <property type="match status" value="1"/>
</dbReference>
<evidence type="ECO:0000259" key="10">
    <source>
        <dbReference type="PROSITE" id="PS51192"/>
    </source>
</evidence>
<keyword evidence="13" id="KW-1185">Reference proteome</keyword>
<dbReference type="InterPro" id="IPR014001">
    <property type="entry name" value="Helicase_ATP-bd"/>
</dbReference>
<dbReference type="SUPFAM" id="SSF48403">
    <property type="entry name" value="Ankyrin repeat"/>
    <property type="match status" value="1"/>
</dbReference>
<dbReference type="SMART" id="SM00487">
    <property type="entry name" value="DEXDc"/>
    <property type="match status" value="1"/>
</dbReference>
<dbReference type="PROSITE" id="PS51192">
    <property type="entry name" value="HELICASE_ATP_BIND_1"/>
    <property type="match status" value="1"/>
</dbReference>
<sequence>MEQGCILMLFSKKQVVLICGETGCGKTTQVPQYLLDYMWAKGESSKILCTQPRRISAITVSERIAHERGETIGESVGYKIRLEAKGGRQSSVVFCTSGVLLRVLVSSRESQYGESHMKAEKCISEITHIVVDEIHERDRYSDFTLTILRDLLPVYPDLHLVLMSATIDAERFSEYFGGCPIIRVPGFTHPVKTFYLEDVLSILRTPKRNHLNTTTSSNRPSEEIKLNKEYQIALDEAIEMSCSNEEVDSLLELISSEGKPEVLNYQHSSSGVTPLMVFAGKGKVGDICTLLSLGADCRLQARDGSTALDWANRGGQSEAAEIIREHMEAASSGSMEEEQLLQKYMANVNPELIDYVLIEQLLKKVCMESNDGAILVFLPGWEDIYRTQKALLSNPFFKDSQKFHVLPLHSMVPSAEQKKVFQHPPQGCRKIILSTNIAETSVTIDDVVYVIDTGRMKEKSYDPYSNVSTLQSSWISKASAKQREGRAGRCQPGVCYHLYSKLKAVSLADFQVPEIKRMPIEELCLQVKMLHPNCKVDEFLKKTLDPPVLETINNAIAVLQDIGALSLDEQLTEMGKKLGSLPVHPLTSRMLFFSILLNCLDPALTLACTADYRDPFSLPMLPHDRHRADAARAKLASLYGGHSDQLAIVAAFDCWKSARDRGLESWFCSEYFVSSNIMSMLSGMRQQLLNELKRSGFVPDDVLSCSMNAKDPGIVRAVVVAGLYPRVGRLLPPVKIGKAFLVETGSGKKARLLARSIMSKFSSDELFNEADEGPLLVYDEVTRGDAGLQVRNCTAISPLPLLLLAKEIAVVSGEESRDDPAEKDHINGSHAHGKVGSDEAETGISVNTIEHRERIMNTPDSSVTVVVDGWISFKSTALEVAQIYCLRERLSVAILFKISNPRKLLSPPLGASIYAIACLMAYDGLTGISLPMASPVDILTSLMNAPAVPATKMSRFAQKKKDHGPRTSKVQTTNTATSTEKKKKDHAPRACEYFLRSKARQNSSTHAQGVHVVQGEMSQPGEGSLPPAQTKPVLVQPPITSPPQEGPTSVSTLMSPPPVPVKPALKKRKIKNKPQKQPAGAILPPVQRKQVLEQPRATTGVMFVKPPLVQATLKKRKRKNKSRTNEREPAGAVLPPVQTMAMLVEQSVRTTAQEKPISGLSFVSSPSASMQARATANPGLGILWSSFLRSLMKAICGVAFFVLGGYYDTPSQNCAAFETVHIAMDTEAETADLILAQI</sequence>
<evidence type="ECO:0000256" key="8">
    <source>
        <dbReference type="ARBA" id="ARBA00060772"/>
    </source>
</evidence>
<dbReference type="GO" id="GO:0016787">
    <property type="term" value="F:hydrolase activity"/>
    <property type="evidence" value="ECO:0007669"/>
    <property type="project" value="UniProtKB-KW"/>
</dbReference>
<keyword evidence="2" id="KW-0547">Nucleotide-binding</keyword>
<dbReference type="EMBL" id="JAKOGI010000610">
    <property type="protein sequence ID" value="KAJ8432378.1"/>
    <property type="molecule type" value="Genomic_DNA"/>
</dbReference>
<comment type="caution">
    <text evidence="12">The sequence shown here is derived from an EMBL/GenBank/DDBJ whole genome shotgun (WGS) entry which is preliminary data.</text>
</comment>
<dbReference type="Pfam" id="PF07717">
    <property type="entry name" value="OB_NTP_bind"/>
    <property type="match status" value="1"/>
</dbReference>
<protein>
    <recommendedName>
        <fullName evidence="1">RNA helicase</fullName>
        <ecNumber evidence="1">3.6.4.13</ecNumber>
    </recommendedName>
</protein>
<comment type="similarity">
    <text evidence="8">Belongs to the DExH box helicase family.</text>
</comment>
<dbReference type="SMART" id="SM00847">
    <property type="entry name" value="HA2"/>
    <property type="match status" value="1"/>
</dbReference>
<dbReference type="Gene3D" id="3.40.50.300">
    <property type="entry name" value="P-loop containing nucleotide triphosphate hydrolases"/>
    <property type="match status" value="2"/>
</dbReference>
<proteinExistence type="inferred from homology"/>
<evidence type="ECO:0000256" key="4">
    <source>
        <dbReference type="ARBA" id="ARBA00022806"/>
    </source>
</evidence>
<dbReference type="SUPFAM" id="SSF52540">
    <property type="entry name" value="P-loop containing nucleoside triphosphate hydrolases"/>
    <property type="match status" value="2"/>
</dbReference>
<dbReference type="InterPro" id="IPR036770">
    <property type="entry name" value="Ankyrin_rpt-contain_sf"/>
</dbReference>
<dbReference type="Pfam" id="PF00271">
    <property type="entry name" value="Helicase_C"/>
    <property type="match status" value="1"/>
</dbReference>
<evidence type="ECO:0000256" key="5">
    <source>
        <dbReference type="ARBA" id="ARBA00022840"/>
    </source>
</evidence>
<dbReference type="GO" id="GO:0005524">
    <property type="term" value="F:ATP binding"/>
    <property type="evidence" value="ECO:0007669"/>
    <property type="project" value="UniProtKB-KW"/>
</dbReference>
<dbReference type="PANTHER" id="PTHR18934">
    <property type="entry name" value="ATP-DEPENDENT RNA HELICASE"/>
    <property type="match status" value="1"/>
</dbReference>
<keyword evidence="6" id="KW-0694">RNA-binding</keyword>
<dbReference type="SMART" id="SM00490">
    <property type="entry name" value="HELICc"/>
    <property type="match status" value="1"/>
</dbReference>
<dbReference type="Gene3D" id="1.20.120.1080">
    <property type="match status" value="1"/>
</dbReference>
<evidence type="ECO:0000256" key="6">
    <source>
        <dbReference type="ARBA" id="ARBA00022884"/>
    </source>
</evidence>
<feature type="region of interest" description="Disordered" evidence="9">
    <location>
        <begin position="1037"/>
        <end position="1058"/>
    </location>
</feature>
<gene>
    <name evidence="12" type="ORF">Cgig2_021912</name>
</gene>
<dbReference type="InterPro" id="IPR007502">
    <property type="entry name" value="Helicase-assoc_dom"/>
</dbReference>
<evidence type="ECO:0000313" key="13">
    <source>
        <dbReference type="Proteomes" id="UP001153076"/>
    </source>
</evidence>
<feature type="domain" description="Helicase C-terminal" evidence="11">
    <location>
        <begin position="357"/>
        <end position="531"/>
    </location>
</feature>
<evidence type="ECO:0000313" key="12">
    <source>
        <dbReference type="EMBL" id="KAJ8432378.1"/>
    </source>
</evidence>
<dbReference type="FunFam" id="1.20.120.1080:FF:000011">
    <property type="entry name" value="DExH-box ATP-dependent RNA helicase DExH6"/>
    <property type="match status" value="1"/>
</dbReference>
<feature type="compositionally biased region" description="Polar residues" evidence="9">
    <location>
        <begin position="968"/>
        <end position="978"/>
    </location>
</feature>
<dbReference type="InterPro" id="IPR011545">
    <property type="entry name" value="DEAD/DEAH_box_helicase_dom"/>
</dbReference>
<name>A0A9Q1JWV4_9CARY</name>
<dbReference type="FunFam" id="3.40.50.300:FF:000526">
    <property type="entry name" value="DExH-box ATP-dependent RNA helicase DExH3"/>
    <property type="match status" value="1"/>
</dbReference>
<dbReference type="CDD" id="cd18791">
    <property type="entry name" value="SF2_C_RHA"/>
    <property type="match status" value="1"/>
</dbReference>
<reference evidence="12" key="1">
    <citation type="submission" date="2022-04" db="EMBL/GenBank/DDBJ databases">
        <title>Carnegiea gigantea Genome sequencing and assembly v2.</title>
        <authorList>
            <person name="Copetti D."/>
            <person name="Sanderson M.J."/>
            <person name="Burquez A."/>
            <person name="Wojciechowski M.F."/>
        </authorList>
    </citation>
    <scope>NUCLEOTIDE SEQUENCE</scope>
    <source>
        <strain evidence="12">SGP5-SGP5p</strain>
        <tissue evidence="12">Aerial part</tissue>
    </source>
</reference>
<dbReference type="AlphaFoldDB" id="A0A9Q1JWV4"/>
<keyword evidence="5" id="KW-0067">ATP-binding</keyword>
<dbReference type="InterPro" id="IPR027417">
    <property type="entry name" value="P-loop_NTPase"/>
</dbReference>
<dbReference type="PROSITE" id="PS51194">
    <property type="entry name" value="HELICASE_CTER"/>
    <property type="match status" value="1"/>
</dbReference>
<dbReference type="Pfam" id="PF21010">
    <property type="entry name" value="HA2_C"/>
    <property type="match status" value="1"/>
</dbReference>
<evidence type="ECO:0000256" key="1">
    <source>
        <dbReference type="ARBA" id="ARBA00012552"/>
    </source>
</evidence>
<feature type="region of interest" description="Disordered" evidence="9">
    <location>
        <begin position="814"/>
        <end position="838"/>
    </location>
</feature>
<accession>A0A9Q1JWV4</accession>
<evidence type="ECO:0000256" key="9">
    <source>
        <dbReference type="SAM" id="MobiDB-lite"/>
    </source>
</evidence>
<keyword evidence="3" id="KW-0378">Hydrolase</keyword>